<sequence length="342" mass="34714">MTARGWVLFLLMGVIWGVPYLMIKVAVDAVSPSGVVFVRCALGALVLLPLALRGGGLVRTVRTHWAPMLAFACIEIIGPWWTLTDAERKLSSAMAGLLIAAVPTIGVILARLLGDEERLGHRRRLGLGLGLAGVAVLAAPELSGGSAWAITEVMLTALGYATAPLIIARRLKDVPTLQLIAPCLLLAAIVYAPAGIASWPDTTPSAKVLASLAGLGVLCTALAFVVFLELIREVGPTRAVVFTYVNPAVAVAAGVAFLGEPLTASFAAAFVLILAGSFLATAAPATPGPPPGPPPGPAPGGDGGTAAATTMVPTADEPAGRSRRSHPGVAEERPGSTGQGGG</sequence>
<dbReference type="PANTHER" id="PTHR32322">
    <property type="entry name" value="INNER MEMBRANE TRANSPORTER"/>
    <property type="match status" value="1"/>
</dbReference>
<organism evidence="9 10">
    <name type="scientific">Streptomyces synnematoformans</name>
    <dbReference type="NCBI Taxonomy" id="415721"/>
    <lineage>
        <taxon>Bacteria</taxon>
        <taxon>Bacillati</taxon>
        <taxon>Actinomycetota</taxon>
        <taxon>Actinomycetes</taxon>
        <taxon>Kitasatosporales</taxon>
        <taxon>Streptomycetaceae</taxon>
        <taxon>Streptomyces</taxon>
    </lineage>
</organism>
<dbReference type="EMBL" id="BAAAPF010000596">
    <property type="protein sequence ID" value="GAA1516418.1"/>
    <property type="molecule type" value="Genomic_DNA"/>
</dbReference>
<feature type="domain" description="EamA" evidence="8">
    <location>
        <begin position="5"/>
        <end position="137"/>
    </location>
</feature>
<evidence type="ECO:0000256" key="7">
    <source>
        <dbReference type="SAM" id="Phobius"/>
    </source>
</evidence>
<evidence type="ECO:0000313" key="9">
    <source>
        <dbReference type="EMBL" id="GAA1516418.1"/>
    </source>
</evidence>
<protein>
    <submittedName>
        <fullName evidence="9">EamA family transporter</fullName>
    </submittedName>
</protein>
<dbReference type="Pfam" id="PF00892">
    <property type="entry name" value="EamA"/>
    <property type="match status" value="2"/>
</dbReference>
<dbReference type="InterPro" id="IPR050638">
    <property type="entry name" value="AA-Vitamin_Transporters"/>
</dbReference>
<keyword evidence="5 7" id="KW-0472">Membrane</keyword>
<feature type="transmembrane region" description="Helical" evidence="7">
    <location>
        <begin position="208"/>
        <end position="228"/>
    </location>
</feature>
<comment type="caution">
    <text evidence="9">The sequence shown here is derived from an EMBL/GenBank/DDBJ whole genome shotgun (WGS) entry which is preliminary data.</text>
</comment>
<feature type="region of interest" description="Disordered" evidence="6">
    <location>
        <begin position="285"/>
        <end position="342"/>
    </location>
</feature>
<feature type="transmembrane region" description="Helical" evidence="7">
    <location>
        <begin position="33"/>
        <end position="52"/>
    </location>
</feature>
<comment type="similarity">
    <text evidence="2">Belongs to the EamA transporter family.</text>
</comment>
<name>A0ABN2ACK5_9ACTN</name>
<feature type="transmembrane region" description="Helical" evidence="7">
    <location>
        <begin position="125"/>
        <end position="142"/>
    </location>
</feature>
<accession>A0ABN2ACK5</accession>
<evidence type="ECO:0000256" key="3">
    <source>
        <dbReference type="ARBA" id="ARBA00022692"/>
    </source>
</evidence>
<keyword evidence="4 7" id="KW-1133">Transmembrane helix</keyword>
<keyword evidence="10" id="KW-1185">Reference proteome</keyword>
<reference evidence="9 10" key="1">
    <citation type="journal article" date="2019" name="Int. J. Syst. Evol. Microbiol.">
        <title>The Global Catalogue of Microorganisms (GCM) 10K type strain sequencing project: providing services to taxonomists for standard genome sequencing and annotation.</title>
        <authorList>
            <consortium name="The Broad Institute Genomics Platform"/>
            <consortium name="The Broad Institute Genome Sequencing Center for Infectious Disease"/>
            <person name="Wu L."/>
            <person name="Ma J."/>
        </authorList>
    </citation>
    <scope>NUCLEOTIDE SEQUENCE [LARGE SCALE GENOMIC DNA]</scope>
    <source>
        <strain evidence="9 10">JCM 15481</strain>
    </source>
</reference>
<feature type="transmembrane region" description="Helical" evidence="7">
    <location>
        <begin position="7"/>
        <end position="27"/>
    </location>
</feature>
<feature type="domain" description="EamA" evidence="8">
    <location>
        <begin position="149"/>
        <end position="280"/>
    </location>
</feature>
<keyword evidence="3 7" id="KW-0812">Transmembrane</keyword>
<feature type="transmembrane region" description="Helical" evidence="7">
    <location>
        <begin position="179"/>
        <end position="196"/>
    </location>
</feature>
<feature type="transmembrane region" description="Helical" evidence="7">
    <location>
        <begin position="93"/>
        <end position="113"/>
    </location>
</feature>
<comment type="subcellular location">
    <subcellularLocation>
        <location evidence="1">Membrane</location>
        <topology evidence="1">Multi-pass membrane protein</topology>
    </subcellularLocation>
</comment>
<evidence type="ECO:0000256" key="5">
    <source>
        <dbReference type="ARBA" id="ARBA00023136"/>
    </source>
</evidence>
<feature type="compositionally biased region" description="Pro residues" evidence="6">
    <location>
        <begin position="286"/>
        <end position="298"/>
    </location>
</feature>
<dbReference type="Proteomes" id="UP001500443">
    <property type="component" value="Unassembled WGS sequence"/>
</dbReference>
<evidence type="ECO:0000256" key="1">
    <source>
        <dbReference type="ARBA" id="ARBA00004141"/>
    </source>
</evidence>
<dbReference type="PANTHER" id="PTHR32322:SF2">
    <property type="entry name" value="EAMA DOMAIN-CONTAINING PROTEIN"/>
    <property type="match status" value="1"/>
</dbReference>
<dbReference type="SUPFAM" id="SSF103481">
    <property type="entry name" value="Multidrug resistance efflux transporter EmrE"/>
    <property type="match status" value="2"/>
</dbReference>
<evidence type="ECO:0000256" key="4">
    <source>
        <dbReference type="ARBA" id="ARBA00022989"/>
    </source>
</evidence>
<proteinExistence type="inferred from homology"/>
<feature type="transmembrane region" description="Helical" evidence="7">
    <location>
        <begin position="64"/>
        <end position="81"/>
    </location>
</feature>
<evidence type="ECO:0000313" key="10">
    <source>
        <dbReference type="Proteomes" id="UP001500443"/>
    </source>
</evidence>
<gene>
    <name evidence="9" type="ORF">GCM10009802_67510</name>
</gene>
<dbReference type="InterPro" id="IPR037185">
    <property type="entry name" value="EmrE-like"/>
</dbReference>
<feature type="transmembrane region" description="Helical" evidence="7">
    <location>
        <begin position="148"/>
        <end position="167"/>
    </location>
</feature>
<evidence type="ECO:0000259" key="8">
    <source>
        <dbReference type="Pfam" id="PF00892"/>
    </source>
</evidence>
<evidence type="ECO:0000256" key="6">
    <source>
        <dbReference type="SAM" id="MobiDB-lite"/>
    </source>
</evidence>
<evidence type="ECO:0000256" key="2">
    <source>
        <dbReference type="ARBA" id="ARBA00007362"/>
    </source>
</evidence>
<dbReference type="InterPro" id="IPR000620">
    <property type="entry name" value="EamA_dom"/>
</dbReference>